<evidence type="ECO:0000256" key="1">
    <source>
        <dbReference type="SAM" id="Phobius"/>
    </source>
</evidence>
<keyword evidence="3" id="KW-1185">Reference proteome</keyword>
<dbReference type="Proteomes" id="UP000422572">
    <property type="component" value="Chromosome"/>
</dbReference>
<keyword evidence="1" id="KW-1133">Transmembrane helix</keyword>
<reference evidence="2 3" key="1">
    <citation type="submission" date="2018-12" db="EMBL/GenBank/DDBJ databases">
        <title>Complete genome sequence of Streptomyces ficellus NRRL8067, the producer of ficellomycin, feldamycin and nojirimycin.</title>
        <authorList>
            <person name="Zhang H."/>
            <person name="Yue R."/>
            <person name="Liu Y."/>
            <person name="Li M."/>
            <person name="Mu H."/>
            <person name="Zhang J."/>
        </authorList>
    </citation>
    <scope>NUCLEOTIDE SEQUENCE [LARGE SCALE GENOMIC DNA]</scope>
    <source>
        <strain evidence="2 3">NRRL 8067</strain>
    </source>
</reference>
<proteinExistence type="predicted"/>
<gene>
    <name evidence="2" type="ORF">EIZ62_09100</name>
</gene>
<dbReference type="RefSeq" id="WP_156692179.1">
    <property type="nucleotide sequence ID" value="NZ_CP034279.1"/>
</dbReference>
<feature type="transmembrane region" description="Helical" evidence="1">
    <location>
        <begin position="25"/>
        <end position="43"/>
    </location>
</feature>
<evidence type="ECO:0000313" key="3">
    <source>
        <dbReference type="Proteomes" id="UP000422572"/>
    </source>
</evidence>
<name>A0A6I6FIC4_9ACTN</name>
<keyword evidence="1" id="KW-0472">Membrane</keyword>
<feature type="transmembrane region" description="Helical" evidence="1">
    <location>
        <begin position="49"/>
        <end position="70"/>
    </location>
</feature>
<accession>A0A6I6FIC4</accession>
<dbReference type="EMBL" id="CP034279">
    <property type="protein sequence ID" value="QGV78379.1"/>
    <property type="molecule type" value="Genomic_DNA"/>
</dbReference>
<dbReference type="KEGG" id="sfic:EIZ62_09100"/>
<organism evidence="2 3">
    <name type="scientific">Streptomyces ficellus</name>
    <dbReference type="NCBI Taxonomy" id="1977088"/>
    <lineage>
        <taxon>Bacteria</taxon>
        <taxon>Bacillati</taxon>
        <taxon>Actinomycetota</taxon>
        <taxon>Actinomycetes</taxon>
        <taxon>Kitasatosporales</taxon>
        <taxon>Streptomycetaceae</taxon>
        <taxon>Streptomyces</taxon>
    </lineage>
</organism>
<dbReference type="AlphaFoldDB" id="A0A6I6FIC4"/>
<evidence type="ECO:0000313" key="2">
    <source>
        <dbReference type="EMBL" id="QGV78379.1"/>
    </source>
</evidence>
<protein>
    <submittedName>
        <fullName evidence="2">Uncharacterized protein</fullName>
    </submittedName>
</protein>
<sequence length="167" mass="17781">MTDEGDGVGYALELAPERGARVGRVLLTALVPTALVTVCGALLTGDASAGWLLTCAALALAVSLFAGAAANARLGRLRIDEHGITTGSGELFPWGGIRFVVLHHGRLQVRPHRPTTSAQLVTLHNEGLGLGRARHDERRRAIVAALTAFAPHQYVADRERVLREPSR</sequence>
<keyword evidence="1" id="KW-0812">Transmembrane</keyword>